<reference evidence="2 3" key="1">
    <citation type="journal article" date="2019" name="Emerg. Microbes Infect.">
        <title>Comprehensive subspecies identification of 175 nontuberculous mycobacteria species based on 7547 genomic profiles.</title>
        <authorList>
            <person name="Matsumoto Y."/>
            <person name="Kinjo T."/>
            <person name="Motooka D."/>
            <person name="Nabeya D."/>
            <person name="Jung N."/>
            <person name="Uechi K."/>
            <person name="Horii T."/>
            <person name="Iida T."/>
            <person name="Fujita J."/>
            <person name="Nakamura S."/>
        </authorList>
    </citation>
    <scope>NUCLEOTIDE SEQUENCE [LARGE SCALE GENOMIC DNA]</scope>
    <source>
        <strain evidence="2 3">JCM 17423</strain>
    </source>
</reference>
<evidence type="ECO:0008006" key="4">
    <source>
        <dbReference type="Google" id="ProtNLM"/>
    </source>
</evidence>
<sequence length="519" mass="53668">MTSGRVDPNASADWPTQPITLAPRPRPLPSEAAHVPGRVVAGRYRLLTPHGVAPLLEFWQAVDLAAGRPVALTLVDPRCTLPVEWVNEILSLTVRLRGLDTPGIAPILEVLHTGYCGVVVADWVPGGSLAEVADTDPAPVAVAAALEPLAMATEVAHRAGVHLSVDHPARVRVTTAGHALLAFPATLPDTTPQTDLRGIGRCLYALLARRWPDDAEPAPLTDLRPGTPFLVSTTAAGLVRPEPGITSAATLVTMLRQAARDGADDGTDIRVLAPLDPPPPGAYAAFRNFGPGEQAQAARKGVLRATIGAAAAVATAGVVMLGSSVNGMLNAPDETPAMDAGQLGLQSDPTPTAPKAPQETVKAAAADAPVKPVKAEVYSTDGRPDNPGEAGRVIDGDVATGWSTDRYYDADPFPKFKEGLGLMLELPAPTTLGTVTVELPSAGTVVQIRSAGGPSPAGLGETTEISAATPLQPGRNTIAVRSREPVRHVLVWVSALGSTDGRNQASISEITLHPPAPPA</sequence>
<dbReference type="InterPro" id="IPR011009">
    <property type="entry name" value="Kinase-like_dom_sf"/>
</dbReference>
<dbReference type="AlphaFoldDB" id="A0AAD1IPL0"/>
<name>A0AAD1IPL0_9MYCO</name>
<evidence type="ECO:0000313" key="2">
    <source>
        <dbReference type="EMBL" id="BBY18566.1"/>
    </source>
</evidence>
<dbReference type="Gene3D" id="3.30.200.20">
    <property type="entry name" value="Phosphorylase Kinase, domain 1"/>
    <property type="match status" value="1"/>
</dbReference>
<proteinExistence type="predicted"/>
<evidence type="ECO:0000256" key="1">
    <source>
        <dbReference type="SAM" id="MobiDB-lite"/>
    </source>
</evidence>
<gene>
    <name evidence="2" type="ORF">MLIT_41580</name>
</gene>
<keyword evidence="3" id="KW-1185">Reference proteome</keyword>
<dbReference type="Gene3D" id="1.10.510.10">
    <property type="entry name" value="Transferase(Phosphotransferase) domain 1"/>
    <property type="match status" value="1"/>
</dbReference>
<protein>
    <recommendedName>
        <fullName evidence="4">Integral membrane protein MviN</fullName>
    </recommendedName>
</protein>
<feature type="region of interest" description="Disordered" evidence="1">
    <location>
        <begin position="376"/>
        <end position="395"/>
    </location>
</feature>
<feature type="region of interest" description="Disordered" evidence="1">
    <location>
        <begin position="1"/>
        <end position="30"/>
    </location>
</feature>
<dbReference type="CDD" id="cd13973">
    <property type="entry name" value="PK_MviN-like"/>
    <property type="match status" value="1"/>
</dbReference>
<dbReference type="EMBL" id="AP022586">
    <property type="protein sequence ID" value="BBY18566.1"/>
    <property type="molecule type" value="Genomic_DNA"/>
</dbReference>
<dbReference type="SUPFAM" id="SSF56112">
    <property type="entry name" value="Protein kinase-like (PK-like)"/>
    <property type="match status" value="1"/>
</dbReference>
<feature type="region of interest" description="Disordered" evidence="1">
    <location>
        <begin position="333"/>
        <end position="356"/>
    </location>
</feature>
<accession>A0AAD1IPL0</accession>
<dbReference type="Proteomes" id="UP000466607">
    <property type="component" value="Chromosome"/>
</dbReference>
<evidence type="ECO:0000313" key="3">
    <source>
        <dbReference type="Proteomes" id="UP000466607"/>
    </source>
</evidence>
<organism evidence="2 3">
    <name type="scientific">Mycolicibacterium litorale</name>
    <dbReference type="NCBI Taxonomy" id="758802"/>
    <lineage>
        <taxon>Bacteria</taxon>
        <taxon>Bacillati</taxon>
        <taxon>Actinomycetota</taxon>
        <taxon>Actinomycetes</taxon>
        <taxon>Mycobacteriales</taxon>
        <taxon>Mycobacteriaceae</taxon>
        <taxon>Mycolicibacterium</taxon>
    </lineage>
</organism>